<sequence length="129" mass="14607">MGTCIVGDRSHCGRPSSSRNERMVKQGKQLMRGNQGMTTEVDTSVEYHEFVPAGQIVKGPSYVQVLRRLKEAIRKNFPAKKKRMVTARQQFSFSYIDYCADMTRRKEHSISPPASLLNEFITNGILALP</sequence>
<dbReference type="OrthoDB" id="8190404at2759"/>
<keyword evidence="2" id="KW-1185">Reference proteome</keyword>
<dbReference type="EMBL" id="BMAV01007060">
    <property type="protein sequence ID" value="GFY49518.1"/>
    <property type="molecule type" value="Genomic_DNA"/>
</dbReference>
<reference evidence="1" key="1">
    <citation type="submission" date="2020-08" db="EMBL/GenBank/DDBJ databases">
        <title>Multicomponent nature underlies the extraordinary mechanical properties of spider dragline silk.</title>
        <authorList>
            <person name="Kono N."/>
            <person name="Nakamura H."/>
            <person name="Mori M."/>
            <person name="Yoshida Y."/>
            <person name="Ohtoshi R."/>
            <person name="Malay A.D."/>
            <person name="Moran D.A.P."/>
            <person name="Tomita M."/>
            <person name="Numata K."/>
            <person name="Arakawa K."/>
        </authorList>
    </citation>
    <scope>NUCLEOTIDE SEQUENCE</scope>
</reference>
<evidence type="ECO:0000313" key="2">
    <source>
        <dbReference type="Proteomes" id="UP000886998"/>
    </source>
</evidence>
<evidence type="ECO:0000313" key="1">
    <source>
        <dbReference type="EMBL" id="GFY49518.1"/>
    </source>
</evidence>
<gene>
    <name evidence="1" type="ORF">TNIN_292141</name>
</gene>
<protein>
    <submittedName>
        <fullName evidence="1">Uncharacterized protein</fullName>
    </submittedName>
</protein>
<organism evidence="1 2">
    <name type="scientific">Trichonephila inaurata madagascariensis</name>
    <dbReference type="NCBI Taxonomy" id="2747483"/>
    <lineage>
        <taxon>Eukaryota</taxon>
        <taxon>Metazoa</taxon>
        <taxon>Ecdysozoa</taxon>
        <taxon>Arthropoda</taxon>
        <taxon>Chelicerata</taxon>
        <taxon>Arachnida</taxon>
        <taxon>Araneae</taxon>
        <taxon>Araneomorphae</taxon>
        <taxon>Entelegynae</taxon>
        <taxon>Araneoidea</taxon>
        <taxon>Nephilidae</taxon>
        <taxon>Trichonephila</taxon>
        <taxon>Trichonephila inaurata</taxon>
    </lineage>
</organism>
<accession>A0A8X7C0A4</accession>
<proteinExistence type="predicted"/>
<dbReference type="Proteomes" id="UP000886998">
    <property type="component" value="Unassembled WGS sequence"/>
</dbReference>
<name>A0A8X7C0A4_9ARAC</name>
<comment type="caution">
    <text evidence="1">The sequence shown here is derived from an EMBL/GenBank/DDBJ whole genome shotgun (WGS) entry which is preliminary data.</text>
</comment>
<dbReference type="AlphaFoldDB" id="A0A8X7C0A4"/>